<accession>A0A1E5IRX7</accession>
<comment type="caution">
    <text evidence="2">The sequence shown here is derived from an EMBL/GenBank/DDBJ whole genome shotgun (WGS) entry which is preliminary data.</text>
</comment>
<dbReference type="SUPFAM" id="SSF69318">
    <property type="entry name" value="Integrin alpha N-terminal domain"/>
    <property type="match status" value="1"/>
</dbReference>
<name>A0A1E5IRX7_SHECO</name>
<feature type="signal peptide" evidence="1">
    <location>
        <begin position="1"/>
        <end position="26"/>
    </location>
</feature>
<evidence type="ECO:0000256" key="1">
    <source>
        <dbReference type="SAM" id="SignalP"/>
    </source>
</evidence>
<gene>
    <name evidence="2" type="ORF">BEL05_13575</name>
</gene>
<keyword evidence="1" id="KW-0732">Signal</keyword>
<dbReference type="RefSeq" id="WP_028762607.1">
    <property type="nucleotide sequence ID" value="NZ_MCBT01000043.1"/>
</dbReference>
<proteinExistence type="predicted"/>
<dbReference type="Proteomes" id="UP000095230">
    <property type="component" value="Unassembled WGS sequence"/>
</dbReference>
<organism evidence="2 3">
    <name type="scientific">Shewanella colwelliana</name>
    <name type="common">Alteromonas colwelliana</name>
    <dbReference type="NCBI Taxonomy" id="23"/>
    <lineage>
        <taxon>Bacteria</taxon>
        <taxon>Pseudomonadati</taxon>
        <taxon>Pseudomonadota</taxon>
        <taxon>Gammaproteobacteria</taxon>
        <taxon>Alteromonadales</taxon>
        <taxon>Shewanellaceae</taxon>
        <taxon>Shewanella</taxon>
    </lineage>
</organism>
<dbReference type="AlphaFoldDB" id="A0A1E5IRX7"/>
<dbReference type="EMBL" id="MCBT01000043">
    <property type="protein sequence ID" value="OEG73294.1"/>
    <property type="molecule type" value="Genomic_DNA"/>
</dbReference>
<dbReference type="PANTHER" id="PTHR45460">
    <property type="entry name" value="SIMILAR TO CYSTEINE PROTEINASE"/>
    <property type="match status" value="1"/>
</dbReference>
<dbReference type="OrthoDB" id="7054769at2"/>
<feature type="chain" id="PRO_5009179079" description="VCBS repeat-containing protein" evidence="1">
    <location>
        <begin position="27"/>
        <end position="513"/>
    </location>
</feature>
<sequence length="513" mass="56912">MENAKLAVSSLVLVLTMLLGSAHALAKQSSEQIELLSHTVETEFRLTHPILSVDLTASPGKELVAIGVDDNQSRWLSLYEFNQTSGQYGQKFKQRLPNAFFSFDLTKPSERFPQQAAALYFQSSEQLFQLVVSDEGLEFEPKQSIAPLILKSRVDFISRGDFVHDLNQDGLDDFVINSFSQTELLLAQAEGDVIRQILPIKPQVLLYRDGARYTQAILYFADMDLDGRNDIVKIAEGEFEVYAQQENGQFDTVARFVPVSLAISGVNWWNKRDAYGEELDQSDLIYRKVEQLKDINNDGLVDMIVRYTKSSGVLDRVNDYEIYLGQNTLAKLQFPKKPDSVIRADGTLTGFELVDIDGDKRDEVMVSGFDIGLSQIIGALVSGGIDQDVHLFKMNAESGYANKANVSKEVELSFSLTSGQSGSPVVKLADLNGDGLQDLMLSDGEQALRLYLGDGSKGLFDDDSDGFKLQLPQEGSALVSDDLNADGKDDLIIKYGRQDSKALQYKFVVIMAQ</sequence>
<evidence type="ECO:0000313" key="2">
    <source>
        <dbReference type="EMBL" id="OEG73294.1"/>
    </source>
</evidence>
<reference evidence="2 3" key="1">
    <citation type="submission" date="2016-07" db="EMBL/GenBank/DDBJ databases">
        <title>Whole-genome of two Shewanella species isolated from a digestive organ of sea cucumber Apostichopus japonicus Selenka 1867.</title>
        <authorList>
            <person name="Hong H.-H."/>
            <person name="Choi H."/>
            <person name="Cheon S."/>
            <person name="Oh J.-S."/>
            <person name="Lee H.-G."/>
            <person name="Park C."/>
        </authorList>
    </citation>
    <scope>NUCLEOTIDE SEQUENCE [LARGE SCALE GENOMIC DNA]</scope>
    <source>
        <strain evidence="2 3">CSB03KR</strain>
    </source>
</reference>
<dbReference type="PANTHER" id="PTHR45460:SF2">
    <property type="entry name" value="ALPHA 1,3 GLUCANASE, GH71 FAMILY (EUROFUNG)"/>
    <property type="match status" value="1"/>
</dbReference>
<evidence type="ECO:0008006" key="4">
    <source>
        <dbReference type="Google" id="ProtNLM"/>
    </source>
</evidence>
<dbReference type="InterPro" id="IPR028994">
    <property type="entry name" value="Integrin_alpha_N"/>
</dbReference>
<protein>
    <recommendedName>
        <fullName evidence="4">VCBS repeat-containing protein</fullName>
    </recommendedName>
</protein>
<dbReference type="STRING" id="23.BEL05_13575"/>
<evidence type="ECO:0000313" key="3">
    <source>
        <dbReference type="Proteomes" id="UP000095230"/>
    </source>
</evidence>
<dbReference type="Gene3D" id="2.130.10.130">
    <property type="entry name" value="Integrin alpha, N-terminal"/>
    <property type="match status" value="2"/>
</dbReference>